<dbReference type="Proteomes" id="UP000661163">
    <property type="component" value="Unassembled WGS sequence"/>
</dbReference>
<dbReference type="EMBL" id="WUFC01000005">
    <property type="protein sequence ID" value="NEI47603.1"/>
    <property type="molecule type" value="Genomic_DNA"/>
</dbReference>
<dbReference type="Pfam" id="PF00460">
    <property type="entry name" value="Flg_bb_rod"/>
    <property type="match status" value="1"/>
</dbReference>
<dbReference type="GO" id="GO:0009425">
    <property type="term" value="C:bacterial-type flagellum basal body"/>
    <property type="evidence" value="ECO:0007669"/>
    <property type="project" value="UniProtKB-SubCell"/>
</dbReference>
<accession>A0AAE4YP76</accession>
<dbReference type="GO" id="GO:0071978">
    <property type="term" value="P:bacterial-type flagellum-dependent swarming motility"/>
    <property type="evidence" value="ECO:0007669"/>
    <property type="project" value="TreeGrafter"/>
</dbReference>
<evidence type="ECO:0000259" key="4">
    <source>
        <dbReference type="Pfam" id="PF00460"/>
    </source>
</evidence>
<dbReference type="EMBL" id="SIKX01000001">
    <property type="protein sequence ID" value="TBF19122.1"/>
    <property type="molecule type" value="Genomic_DNA"/>
</dbReference>
<keyword evidence="3" id="KW-0975">Bacterial flagellum</keyword>
<feature type="domain" description="Flagellar basal body rod protein N-terminal" evidence="4">
    <location>
        <begin position="9"/>
        <end position="36"/>
    </location>
</feature>
<dbReference type="Proteomes" id="UP000291892">
    <property type="component" value="Unassembled WGS sequence"/>
</dbReference>
<proteinExistence type="inferred from homology"/>
<evidence type="ECO:0000313" key="8">
    <source>
        <dbReference type="Proteomes" id="UP000291892"/>
    </source>
</evidence>
<dbReference type="PANTHER" id="PTHR30435:SF19">
    <property type="entry name" value="FLAGELLAR BASAL-BODY ROD PROTEIN FLGG"/>
    <property type="match status" value="1"/>
</dbReference>
<evidence type="ECO:0000259" key="5">
    <source>
        <dbReference type="Pfam" id="PF06429"/>
    </source>
</evidence>
<feature type="domain" description="Flagellar basal-body/hook protein C-terminal" evidence="5">
    <location>
        <begin position="59"/>
        <end position="96"/>
    </location>
</feature>
<evidence type="ECO:0000256" key="3">
    <source>
        <dbReference type="ARBA" id="ARBA00023143"/>
    </source>
</evidence>
<protein>
    <submittedName>
        <fullName evidence="6">Flagellar basal body rod protein</fullName>
    </submittedName>
</protein>
<keyword evidence="6" id="KW-0966">Cell projection</keyword>
<evidence type="ECO:0000256" key="2">
    <source>
        <dbReference type="ARBA" id="ARBA00009677"/>
    </source>
</evidence>
<sequence length="106" mass="11167">MSLSGIASTALSGMRAQTMRVGAIANNIANTSTPGYARLNTSLTSVVSGGVQAVVSPTTSDVDPATELTDLIEAEQSYKANAVVFETGADIWEMLMSIKRDYHARI</sequence>
<dbReference type="InterPro" id="IPR010930">
    <property type="entry name" value="Flg_bb/hook_C_dom"/>
</dbReference>
<dbReference type="RefSeq" id="WP_130661661.1">
    <property type="nucleotide sequence ID" value="NZ_JAJAEH010000018.1"/>
</dbReference>
<dbReference type="PANTHER" id="PTHR30435">
    <property type="entry name" value="FLAGELLAR PROTEIN"/>
    <property type="match status" value="1"/>
</dbReference>
<comment type="caution">
    <text evidence="6">The sequence shown here is derived from an EMBL/GenBank/DDBJ whole genome shotgun (WGS) entry which is preliminary data.</text>
</comment>
<name>A0AAE4YP76_9HYPH</name>
<dbReference type="Pfam" id="PF06429">
    <property type="entry name" value="Flg_bbr_C"/>
    <property type="match status" value="1"/>
</dbReference>
<reference evidence="7 8" key="1">
    <citation type="submission" date="2019-02" db="EMBL/GenBank/DDBJ databases">
        <title>The genomic architecture of introgression among sibling species of bacteria.</title>
        <authorList>
            <person name="Cavassim M.I.A."/>
            <person name="Moeskjaer S."/>
            <person name="Moslemi C."/>
            <person name="Fields B."/>
            <person name="Bachmann A."/>
            <person name="Vilhjalmsson B."/>
            <person name="Schierup M.H."/>
            <person name="Young J.P.W."/>
            <person name="Andersen S.U."/>
        </authorList>
    </citation>
    <scope>NUCLEOTIDE SEQUENCE [LARGE SCALE GENOMIC DNA]</scope>
    <source>
        <strain evidence="7 8">SM42</strain>
    </source>
</reference>
<evidence type="ECO:0000313" key="9">
    <source>
        <dbReference type="Proteomes" id="UP000661163"/>
    </source>
</evidence>
<dbReference type="InterPro" id="IPR001444">
    <property type="entry name" value="Flag_bb_rod_N"/>
</dbReference>
<organism evidence="6 9">
    <name type="scientific">Rhizobium ruizarguesonis</name>
    <dbReference type="NCBI Taxonomy" id="2081791"/>
    <lineage>
        <taxon>Bacteria</taxon>
        <taxon>Pseudomonadati</taxon>
        <taxon>Pseudomonadota</taxon>
        <taxon>Alphaproteobacteria</taxon>
        <taxon>Hyphomicrobiales</taxon>
        <taxon>Rhizobiaceae</taxon>
        <taxon>Rhizobium/Agrobacterium group</taxon>
        <taxon>Rhizobium</taxon>
    </lineage>
</organism>
<keyword evidence="6" id="KW-0969">Cilium</keyword>
<comment type="subcellular location">
    <subcellularLocation>
        <location evidence="1">Bacterial flagellum basal body</location>
    </subcellularLocation>
</comment>
<comment type="similarity">
    <text evidence="2">Belongs to the flagella basal body rod proteins family.</text>
</comment>
<reference evidence="6 9" key="2">
    <citation type="submission" date="2019-12" db="EMBL/GenBank/DDBJ databases">
        <title>Rhizobium genotypes associated with high levels of biological nitrogen fixation by grain legumes in a temperate-maritime cropping system.</title>
        <authorList>
            <person name="Maluk M."/>
            <person name="Francesc Ferrando Molina F."/>
            <person name="Lopez Del Egido L."/>
            <person name="Lafos M."/>
            <person name="Langarica-Fuentes A."/>
            <person name="Gebre Yohannes G."/>
            <person name="Young M.W."/>
            <person name="Martin P."/>
            <person name="Gantlett R."/>
            <person name="Kenicer G."/>
            <person name="Hawes C."/>
            <person name="Begg G.S."/>
            <person name="Quilliam R.S."/>
            <person name="Squire G.R."/>
            <person name="Poole P.S."/>
            <person name="Young P.W."/>
            <person name="Iannetta P.M."/>
            <person name="James E.K."/>
        </authorList>
    </citation>
    <scope>NUCLEOTIDE SEQUENCE [LARGE SCALE GENOMIC DNA]</scope>
    <source>
        <strain evidence="6 9">JHI985</strain>
    </source>
</reference>
<evidence type="ECO:0000313" key="7">
    <source>
        <dbReference type="EMBL" id="TBF19122.1"/>
    </source>
</evidence>
<keyword evidence="6" id="KW-0282">Flagellum</keyword>
<evidence type="ECO:0000313" key="6">
    <source>
        <dbReference type="EMBL" id="NEI47603.1"/>
    </source>
</evidence>
<evidence type="ECO:0000256" key="1">
    <source>
        <dbReference type="ARBA" id="ARBA00004117"/>
    </source>
</evidence>
<dbReference type="AlphaFoldDB" id="A0AAE4YP76"/>
<gene>
    <name evidence="7" type="ORF">ELG94_12745</name>
    <name evidence="6" type="ORF">GR217_07855</name>
</gene>